<gene>
    <name evidence="5" type="primary">rpl39e</name>
    <name evidence="6" type="ORF">GWK48_01705</name>
</gene>
<organism evidence="6 7">
    <name type="scientific">Metallosphaera tengchongensis</name>
    <dbReference type="NCBI Taxonomy" id="1532350"/>
    <lineage>
        <taxon>Archaea</taxon>
        <taxon>Thermoproteota</taxon>
        <taxon>Thermoprotei</taxon>
        <taxon>Sulfolobales</taxon>
        <taxon>Sulfolobaceae</taxon>
        <taxon>Metallosphaera</taxon>
    </lineage>
</organism>
<dbReference type="GO" id="GO:0005840">
    <property type="term" value="C:ribosome"/>
    <property type="evidence" value="ECO:0007669"/>
    <property type="project" value="UniProtKB-KW"/>
</dbReference>
<dbReference type="Pfam" id="PF00832">
    <property type="entry name" value="Ribosomal_L39"/>
    <property type="match status" value="1"/>
</dbReference>
<dbReference type="InterPro" id="IPR023626">
    <property type="entry name" value="Ribosomal_eL39_dom_sf"/>
</dbReference>
<dbReference type="GeneID" id="55640621"/>
<evidence type="ECO:0000313" key="6">
    <source>
        <dbReference type="EMBL" id="QKQ99278.1"/>
    </source>
</evidence>
<evidence type="ECO:0000256" key="5">
    <source>
        <dbReference type="HAMAP-Rule" id="MF_00629"/>
    </source>
</evidence>
<dbReference type="InterPro" id="IPR000077">
    <property type="entry name" value="Ribosomal_eL39"/>
</dbReference>
<dbReference type="HAMAP" id="MF_00629">
    <property type="entry name" value="Ribosomal_eL39"/>
    <property type="match status" value="1"/>
</dbReference>
<dbReference type="AlphaFoldDB" id="A0A6N0NU29"/>
<dbReference type="SUPFAM" id="SSF48662">
    <property type="entry name" value="Ribosomal protein L39e"/>
    <property type="match status" value="1"/>
</dbReference>
<reference evidence="6 7" key="1">
    <citation type="submission" date="2020-02" db="EMBL/GenBank/DDBJ databases">
        <title>Comparative genome analysis reveals the metabolism and evolution of the thermophilic archaeal genus Metallosphaera.</title>
        <authorList>
            <person name="Jiang C."/>
        </authorList>
    </citation>
    <scope>NUCLEOTIDE SEQUENCE [LARGE SCALE GENOMIC DNA]</scope>
    <source>
        <strain evidence="6 7">Ric-A</strain>
    </source>
</reference>
<dbReference type="FunFam" id="1.10.1620.10:FF:000001">
    <property type="entry name" value="60S ribosomal protein-like L39"/>
    <property type="match status" value="1"/>
</dbReference>
<dbReference type="GO" id="GO:0003735">
    <property type="term" value="F:structural constituent of ribosome"/>
    <property type="evidence" value="ECO:0007669"/>
    <property type="project" value="InterPro"/>
</dbReference>
<evidence type="ECO:0000256" key="4">
    <source>
        <dbReference type="ARBA" id="ARBA00035234"/>
    </source>
</evidence>
<dbReference type="GO" id="GO:1990904">
    <property type="term" value="C:ribonucleoprotein complex"/>
    <property type="evidence" value="ECO:0007669"/>
    <property type="project" value="UniProtKB-KW"/>
</dbReference>
<evidence type="ECO:0000256" key="3">
    <source>
        <dbReference type="ARBA" id="ARBA00023274"/>
    </source>
</evidence>
<dbReference type="RefSeq" id="WP_174629027.1">
    <property type="nucleotide sequence ID" value="NZ_CP049074.1"/>
</dbReference>
<dbReference type="NCBIfam" id="NF002316">
    <property type="entry name" value="PRK01242.1"/>
    <property type="match status" value="1"/>
</dbReference>
<keyword evidence="3 5" id="KW-0687">Ribonucleoprotein</keyword>
<keyword evidence="2 5" id="KW-0689">Ribosomal protein</keyword>
<dbReference type="Proteomes" id="UP000509301">
    <property type="component" value="Chromosome"/>
</dbReference>
<comment type="similarity">
    <text evidence="1 5">Belongs to the eukaryotic ribosomal protein eL39 family.</text>
</comment>
<dbReference type="PROSITE" id="PS00051">
    <property type="entry name" value="RIBOSOMAL_L39E"/>
    <property type="match status" value="1"/>
</dbReference>
<dbReference type="Gene3D" id="1.10.1620.10">
    <property type="entry name" value="Ribosomal protein L39e"/>
    <property type="match status" value="1"/>
</dbReference>
<dbReference type="EMBL" id="CP049074">
    <property type="protein sequence ID" value="QKQ99278.1"/>
    <property type="molecule type" value="Genomic_DNA"/>
</dbReference>
<dbReference type="GO" id="GO:0006412">
    <property type="term" value="P:translation"/>
    <property type="evidence" value="ECO:0007669"/>
    <property type="project" value="UniProtKB-UniRule"/>
</dbReference>
<dbReference type="InterPro" id="IPR020083">
    <property type="entry name" value="Ribosomal_eL39_CS"/>
</dbReference>
<evidence type="ECO:0000256" key="1">
    <source>
        <dbReference type="ARBA" id="ARBA00009339"/>
    </source>
</evidence>
<evidence type="ECO:0000256" key="2">
    <source>
        <dbReference type="ARBA" id="ARBA00022980"/>
    </source>
</evidence>
<accession>A0A6N0NU29</accession>
<name>A0A6N0NU29_9CREN</name>
<dbReference type="KEGG" id="mten:GWK48_01705"/>
<proteinExistence type="inferred from homology"/>
<keyword evidence="7" id="KW-1185">Reference proteome</keyword>
<dbReference type="OrthoDB" id="65887at2157"/>
<protein>
    <recommendedName>
        <fullName evidence="4 5">Large ribosomal subunit protein eL39</fullName>
    </recommendedName>
</protein>
<evidence type="ECO:0000313" key="7">
    <source>
        <dbReference type="Proteomes" id="UP000509301"/>
    </source>
</evidence>
<sequence>MSRSKPSGVKRRLARALKENSAVPAWVILKTNGKFRFNPKKRNWRRNDLKV</sequence>